<organism evidence="7 8">
    <name type="scientific">Caenorhabditis nigoni</name>
    <dbReference type="NCBI Taxonomy" id="1611254"/>
    <lineage>
        <taxon>Eukaryota</taxon>
        <taxon>Metazoa</taxon>
        <taxon>Ecdysozoa</taxon>
        <taxon>Nematoda</taxon>
        <taxon>Chromadorea</taxon>
        <taxon>Rhabditida</taxon>
        <taxon>Rhabditina</taxon>
        <taxon>Rhabditomorpha</taxon>
        <taxon>Rhabditoidea</taxon>
        <taxon>Rhabditidae</taxon>
        <taxon>Peloderinae</taxon>
        <taxon>Caenorhabditis</taxon>
    </lineage>
</organism>
<gene>
    <name evidence="7" type="primary">Cni-F21D12.3</name>
    <name evidence="7" type="synonym">Cnig_chr_II.g5328</name>
    <name evidence="7" type="ORF">B9Z55_005328</name>
</gene>
<dbReference type="InterPro" id="IPR013057">
    <property type="entry name" value="AA_transpt_TM"/>
</dbReference>
<feature type="transmembrane region" description="Helical" evidence="5">
    <location>
        <begin position="372"/>
        <end position="389"/>
    </location>
</feature>
<dbReference type="STRING" id="1611254.A0A2G5V0D0"/>
<feature type="transmembrane region" description="Helical" evidence="5">
    <location>
        <begin position="332"/>
        <end position="351"/>
    </location>
</feature>
<name>A0A2G5V0D0_9PELO</name>
<keyword evidence="2 5" id="KW-0812">Transmembrane</keyword>
<dbReference type="Proteomes" id="UP000230233">
    <property type="component" value="Chromosome II"/>
</dbReference>
<feature type="transmembrane region" description="Helical" evidence="5">
    <location>
        <begin position="258"/>
        <end position="278"/>
    </location>
</feature>
<feature type="transmembrane region" description="Helical" evidence="5">
    <location>
        <begin position="152"/>
        <end position="176"/>
    </location>
</feature>
<comment type="caution">
    <text evidence="7">The sequence shown here is derived from an EMBL/GenBank/DDBJ whole genome shotgun (WGS) entry which is preliminary data.</text>
</comment>
<feature type="transmembrane region" description="Helical" evidence="5">
    <location>
        <begin position="395"/>
        <end position="418"/>
    </location>
</feature>
<dbReference type="AlphaFoldDB" id="A0A2G5V0D0"/>
<feature type="transmembrane region" description="Helical" evidence="5">
    <location>
        <begin position="290"/>
        <end position="312"/>
    </location>
</feature>
<dbReference type="PANTHER" id="PTHR22950">
    <property type="entry name" value="AMINO ACID TRANSPORTER"/>
    <property type="match status" value="1"/>
</dbReference>
<proteinExistence type="predicted"/>
<evidence type="ECO:0000256" key="4">
    <source>
        <dbReference type="ARBA" id="ARBA00023136"/>
    </source>
</evidence>
<dbReference type="GO" id="GO:0005774">
    <property type="term" value="C:vacuolar membrane"/>
    <property type="evidence" value="ECO:0007669"/>
    <property type="project" value="TreeGrafter"/>
</dbReference>
<sequence length="517" mass="56949">MIPRLNTYLPVSFPPITGVFKMNAEQSKSLLSSGHLSADPYINNCYSEMCMSTTQVAPQPGKHKIGWVIAAIFIIADMVGGGVVAMPVAFKLSGLPMGIIIMLTVAVSFEYTGYLLGKVWNKIMERNPHIGVCRKPFPEMAKRTMGTNMQRFTSVLGNVTQFGVSVVYLLLSSNIIHYFLSHVLHLDSVSNCLVITALAFIIWPFTLLASPGEFWIVIVFAMLTTVIAVVSIHTGIALDSSACFSAVAYPQTTSTSTVLSFGIFLFAFSGHYVFPTIQHDMKNPRDFTKSIIAGFLGVVVLYLPLCIFAFVVYGDSMAESVIYSIQSPFLQLLANLMIAFHCIMTLVIVINPLNQEVEHYAKISHAFGVGRVVTRTIVLFLVLFVALTVPDFQPVMNLVGASTIPMGCAVLPSLFFLYSEAATEEEWRKGKIPTLKEVLERTDKTVLIINLVIIFGAILGGVLGSYQGVLKLVKAKFTQPCYIRLFTETTYNSTFQVKNVCCGMNRDINVFNVTDFC</sequence>
<protein>
    <recommendedName>
        <fullName evidence="6">Amino acid transporter transmembrane domain-containing protein</fullName>
    </recommendedName>
</protein>
<keyword evidence="8" id="KW-1185">Reference proteome</keyword>
<evidence type="ECO:0000313" key="7">
    <source>
        <dbReference type="EMBL" id="PIC45243.1"/>
    </source>
</evidence>
<feature type="transmembrane region" description="Helical" evidence="5">
    <location>
        <begin position="214"/>
        <end position="238"/>
    </location>
</feature>
<feature type="domain" description="Amino acid transporter transmembrane" evidence="6">
    <location>
        <begin position="63"/>
        <end position="430"/>
    </location>
</feature>
<evidence type="ECO:0000256" key="2">
    <source>
        <dbReference type="ARBA" id="ARBA00022692"/>
    </source>
</evidence>
<comment type="subcellular location">
    <subcellularLocation>
        <location evidence="1">Membrane</location>
        <topology evidence="1">Multi-pass membrane protein</topology>
    </subcellularLocation>
</comment>
<dbReference type="Pfam" id="PF01490">
    <property type="entry name" value="Aa_trans"/>
    <property type="match status" value="1"/>
</dbReference>
<evidence type="ECO:0000256" key="3">
    <source>
        <dbReference type="ARBA" id="ARBA00022989"/>
    </source>
</evidence>
<dbReference type="OrthoDB" id="655540at2759"/>
<feature type="transmembrane region" description="Helical" evidence="5">
    <location>
        <begin position="65"/>
        <end position="89"/>
    </location>
</feature>
<evidence type="ECO:0000256" key="5">
    <source>
        <dbReference type="SAM" id="Phobius"/>
    </source>
</evidence>
<dbReference type="FunFam" id="1.20.1740.10:FF:000052">
    <property type="entry name" value="Lysine histidine transporter-like 3"/>
    <property type="match status" value="1"/>
</dbReference>
<dbReference type="GO" id="GO:0015179">
    <property type="term" value="F:L-amino acid transmembrane transporter activity"/>
    <property type="evidence" value="ECO:0007669"/>
    <property type="project" value="TreeGrafter"/>
</dbReference>
<keyword evidence="3 5" id="KW-1133">Transmembrane helix</keyword>
<feature type="transmembrane region" description="Helical" evidence="5">
    <location>
        <begin position="188"/>
        <end position="207"/>
    </location>
</feature>
<keyword evidence="4 5" id="KW-0472">Membrane</keyword>
<feature type="transmembrane region" description="Helical" evidence="5">
    <location>
        <begin position="446"/>
        <end position="466"/>
    </location>
</feature>
<reference evidence="8" key="1">
    <citation type="submission" date="2017-10" db="EMBL/GenBank/DDBJ databases">
        <title>Rapid genome shrinkage in a self-fertile nematode reveals novel sperm competition proteins.</title>
        <authorList>
            <person name="Yin D."/>
            <person name="Schwarz E.M."/>
            <person name="Thomas C.G."/>
            <person name="Felde R.L."/>
            <person name="Korf I.F."/>
            <person name="Cutter A.D."/>
            <person name="Schartner C.M."/>
            <person name="Ralston E.J."/>
            <person name="Meyer B.J."/>
            <person name="Haag E.S."/>
        </authorList>
    </citation>
    <scope>NUCLEOTIDE SEQUENCE [LARGE SCALE GENOMIC DNA]</scope>
    <source>
        <strain evidence="8">JU1422</strain>
    </source>
</reference>
<evidence type="ECO:0000256" key="1">
    <source>
        <dbReference type="ARBA" id="ARBA00004141"/>
    </source>
</evidence>
<evidence type="ECO:0000313" key="8">
    <source>
        <dbReference type="Proteomes" id="UP000230233"/>
    </source>
</evidence>
<dbReference type="PANTHER" id="PTHR22950:SF703">
    <property type="entry name" value="AMINO ACID TRANSPORTER TRANSMEMBRANE DOMAIN-CONTAINING PROTEIN"/>
    <property type="match status" value="1"/>
</dbReference>
<evidence type="ECO:0000259" key="6">
    <source>
        <dbReference type="Pfam" id="PF01490"/>
    </source>
</evidence>
<feature type="transmembrane region" description="Helical" evidence="5">
    <location>
        <begin position="95"/>
        <end position="116"/>
    </location>
</feature>
<dbReference type="Gene3D" id="1.20.1740.10">
    <property type="entry name" value="Amino acid/polyamine transporter I"/>
    <property type="match status" value="1"/>
</dbReference>
<accession>A0A2G5V0D0</accession>
<dbReference type="EMBL" id="PDUG01000002">
    <property type="protein sequence ID" value="PIC45243.1"/>
    <property type="molecule type" value="Genomic_DNA"/>
</dbReference>